<organism evidence="23 24">
    <name type="scientific">Oryza rufipogon</name>
    <name type="common">Brownbeard rice</name>
    <name type="synonym">Asian wild rice</name>
    <dbReference type="NCBI Taxonomy" id="4529"/>
    <lineage>
        <taxon>Eukaryota</taxon>
        <taxon>Viridiplantae</taxon>
        <taxon>Streptophyta</taxon>
        <taxon>Embryophyta</taxon>
        <taxon>Tracheophyta</taxon>
        <taxon>Spermatophyta</taxon>
        <taxon>Magnoliopsida</taxon>
        <taxon>Liliopsida</taxon>
        <taxon>Poales</taxon>
        <taxon>Poaceae</taxon>
        <taxon>BOP clade</taxon>
        <taxon>Oryzoideae</taxon>
        <taxon>Oryzeae</taxon>
        <taxon>Oryzinae</taxon>
        <taxon>Oryza</taxon>
    </lineage>
</organism>
<dbReference type="FunFam" id="1.10.510.10:FF:000129">
    <property type="entry name" value="cysteine-rich receptor-like protein kinase 10"/>
    <property type="match status" value="1"/>
</dbReference>
<dbReference type="InterPro" id="IPR017441">
    <property type="entry name" value="Protein_kinase_ATP_BS"/>
</dbReference>
<evidence type="ECO:0000256" key="20">
    <source>
        <dbReference type="SAM" id="SignalP"/>
    </source>
</evidence>
<dbReference type="FunFam" id="1.10.510.10:FF:000343">
    <property type="entry name" value="Cysteine-rich receptor-like protein kinase 28"/>
    <property type="match status" value="1"/>
</dbReference>
<keyword evidence="7" id="KW-0677">Repeat</keyword>
<accession>A0A0E0Q9G3</accession>
<evidence type="ECO:0000259" key="21">
    <source>
        <dbReference type="PROSITE" id="PS50011"/>
    </source>
</evidence>
<evidence type="ECO:0000256" key="18">
    <source>
        <dbReference type="SAM" id="MobiDB-lite"/>
    </source>
</evidence>
<evidence type="ECO:0000256" key="15">
    <source>
        <dbReference type="ARBA" id="ARBA00023170"/>
    </source>
</evidence>
<name>A0A0E0Q9G3_ORYRU</name>
<dbReference type="Pfam" id="PF07714">
    <property type="entry name" value="PK_Tyr_Ser-Thr"/>
    <property type="match status" value="1"/>
</dbReference>
<dbReference type="InterPro" id="IPR011009">
    <property type="entry name" value="Kinase-like_dom_sf"/>
</dbReference>
<dbReference type="GO" id="GO:0042742">
    <property type="term" value="P:defense response to bacterium"/>
    <property type="evidence" value="ECO:0007669"/>
    <property type="project" value="UniProtKB-ARBA"/>
</dbReference>
<feature type="domain" description="Protein kinase" evidence="21">
    <location>
        <begin position="1087"/>
        <end position="1374"/>
    </location>
</feature>
<comment type="subcellular location">
    <subcellularLocation>
        <location evidence="1">Membrane</location>
        <topology evidence="1">Single-pass membrane protein</topology>
    </subcellularLocation>
</comment>
<keyword evidence="15" id="KW-0675">Receptor</keyword>
<dbReference type="InterPro" id="IPR000719">
    <property type="entry name" value="Prot_kinase_dom"/>
</dbReference>
<evidence type="ECO:0000259" key="22">
    <source>
        <dbReference type="PROSITE" id="PS51473"/>
    </source>
</evidence>
<dbReference type="HOGENOM" id="CLU_000288_178_4_1"/>
<feature type="domain" description="Protein kinase" evidence="21">
    <location>
        <begin position="414"/>
        <end position="685"/>
    </location>
</feature>
<dbReference type="PROSITE" id="PS50011">
    <property type="entry name" value="PROTEIN_KINASE_DOM"/>
    <property type="match status" value="3"/>
</dbReference>
<evidence type="ECO:0000313" key="23">
    <source>
        <dbReference type="EnsemblPlants" id="ORUFI07G18170.1"/>
    </source>
</evidence>
<keyword evidence="10" id="KW-0611">Plant defense</keyword>
<dbReference type="EnsemblPlants" id="ORUFI07G18170.1">
    <property type="protein sequence ID" value="ORUFI07G18170.1"/>
    <property type="gene ID" value="ORUFI07G18170"/>
</dbReference>
<keyword evidence="12 19" id="KW-1133">Transmembrane helix</keyword>
<dbReference type="FunFam" id="1.10.510.10:FF:002973">
    <property type="match status" value="1"/>
</dbReference>
<evidence type="ECO:0000256" key="8">
    <source>
        <dbReference type="ARBA" id="ARBA00022741"/>
    </source>
</evidence>
<feature type="compositionally biased region" description="Pro residues" evidence="18">
    <location>
        <begin position="981"/>
        <end position="1002"/>
    </location>
</feature>
<dbReference type="CDD" id="cd23509">
    <property type="entry name" value="Gnk2-like"/>
    <property type="match status" value="4"/>
</dbReference>
<dbReference type="GO" id="GO:0009737">
    <property type="term" value="P:response to abscisic acid"/>
    <property type="evidence" value="ECO:0007669"/>
    <property type="project" value="UniProtKB-ARBA"/>
</dbReference>
<dbReference type="Pfam" id="PF00069">
    <property type="entry name" value="Pkinase"/>
    <property type="match status" value="2"/>
</dbReference>
<keyword evidence="8 17" id="KW-0547">Nucleotide-binding</keyword>
<feature type="signal peptide" evidence="20">
    <location>
        <begin position="1"/>
        <end position="30"/>
    </location>
</feature>
<dbReference type="FunFam" id="3.30.430.20:FF:000004">
    <property type="entry name" value="Receptor-like serine-threonine protein kinase"/>
    <property type="match status" value="2"/>
</dbReference>
<dbReference type="GO" id="GO:0004674">
    <property type="term" value="F:protein serine/threonine kinase activity"/>
    <property type="evidence" value="ECO:0007669"/>
    <property type="project" value="UniProtKB-KW"/>
</dbReference>
<dbReference type="PANTHER" id="PTHR27002:SF126">
    <property type="entry name" value="CYSTEINE-RICH RECEPTOR-LIKE PROTEIN KINASE 6"/>
    <property type="match status" value="1"/>
</dbReference>
<evidence type="ECO:0000256" key="17">
    <source>
        <dbReference type="PROSITE-ProRule" id="PRU10141"/>
    </source>
</evidence>
<dbReference type="FunFam" id="3.30.430.20:FF:000006">
    <property type="entry name" value="Receptor-like serine-threonine protein kinase"/>
    <property type="match status" value="1"/>
</dbReference>
<evidence type="ECO:0000256" key="16">
    <source>
        <dbReference type="ARBA" id="ARBA00023180"/>
    </source>
</evidence>
<proteinExistence type="predicted"/>
<dbReference type="PROSITE" id="PS00107">
    <property type="entry name" value="PROTEIN_KINASE_ATP"/>
    <property type="match status" value="2"/>
</dbReference>
<dbReference type="SUPFAM" id="SSF56112">
    <property type="entry name" value="Protein kinase-like (PK-like)"/>
    <property type="match status" value="4"/>
</dbReference>
<evidence type="ECO:0000256" key="13">
    <source>
        <dbReference type="ARBA" id="ARBA00023136"/>
    </source>
</evidence>
<sequence>MPAAAAAHHLAGVAAAFLLAVLLHVHLAAGEDEPPPWYLCDPYSASGRYSENSTFQANVNRLSATLPRNTSSSPAMYATGAAGDVPDKVYGYALCRGDVADAHACERCVAAALRDAPRVCPLVKDALVFHDLCQLRYSNRNFLLDDDYYCRNMNSAIIKGEYAMRGQYSIKSDVFSFGALVLEIITGRRNFGSYGSDHDVDLIYVRSSRLVSAPAPAAVAAFDAAVAMLANATAEYAAAANTSRRYGTAEEEGVDGDGDSGRPRMYALAQCTPDKAADVCRACLTTLTTVQLPKLYSGGRTGGGVFGVWCNLRYEVFPFFSGRPLLHLPAFVEAPPPATSAAATRRGEKKRNKTGIVLAIVMPTIAAMLLIVVAYFCCWRRRRPEEQTFLPYDIQSIDSLLLDLSTLRAATDDFAETKMIGRGGFGMVYKGVLPEGQEVAVKRLCQSSGQGIEELKSELVLVAKLYHKNLVRLIGVCLEQQEKILVYEYMSNKSLDTILFDIDKNIELDWGKRFKIINGIAQGLQYLHEDSRLKIVHRDLKASNILLDFDYNPKISDFGLAKIFDGDQSKDITHRIAGTYGYMAPEYAMHGHYSVKLDVFSFGVLVLEIVTGRRNSGSYDSGQDLDLLNHVWGHWTRGNVVELIDPSLGNHPPIEQMLKCIHIGLLCVQKRPASRPTISSVNIMLSSNTVRLPSLSRPAFCIQDVSAIALLLALLHGPLAEAQPLPWQLCNATAGNYTEGSAYQANVRALASALPANASSSRALFAEGAAGTAPDKVYAIALCRGDTNASSCAACLAAAFDTAQQLCAFNRRATLFNDPCILRYSDQDILANVTDNRGMFVAWNYNNVSTGRMAVFDATSGQLVNTSGDYASAVYDAFSGMLVNATADYAAKDSVRRFGTGEMGFNVFDSPYHNIFSLAQCTPDMSEADCRSCLGDIIRRMMPKYFVGKPGGRVFGVRCNFRFEAYEFFSGRPLLQLSGLPPSPPPPGLSAPSGLPPSPPGLRPAASGNINNREGRNKPGTQILVIILPLVAISSVAAISICMWNIRKKRRWRRAENLSAPDTAEDFESIKSTLLSLSSLQVATDNFDENKKLGEGGFGAVYKGLLSGQEVAVKRLAKGSSQGLEELKNELVLVAKLHHRNLVRLVGFCLEEGERMLVYEYMPNKSLDFFLFDPEKRSGLDWVTRFKIIEGVARGLQYLHQDSRKKIVHRDMKASNILLDIDMNPKIGDFGLARLFGQDQTRDVTNRIVGTFGYMSPEYVMRGQYSTKSDVFSFGVLIIEIVTGQRNNRPYLFEQNEDIISTVWRRWSDGTVAKMIDHSLGKNYPEAEVLKCINIGLLCLQENPVNRPTMADIMVLLNSNASSSIPAPAARPTFSFDGSSRYSQTITQLSARRAATTEQGRLKNELVLVAKLQHKNLVRLVDVCLEEHDKMVIYEYMPNRSLDTILFGSFSIAKISAVQLYKCTTQVPHANWGRRLKIIHGIARHLQYLHEESRLKIIYRDLKTSKLQFNPNISDFGWRGSLDATSRNIRAVNQLLEGGPTSDKASVRPAVCRRSDQQQHCSQTGVDLTSSTSGSKEDNSAGAGRSERRRTGSEAAARRLMEESRRRVQRRGAVDAVPAVGGSMASAGGGGEAAHAAMAYAAAPRWGLGKRRERDSFATIFLACGGKAGNSAGGERFDPRLQRVPLRHGVFAVVEAKLGDPGFGDGCAAAVLVLVRFNKDVFVGPVLMGRAVGALVASASALAGAAAPLNGLVAAIRSPLVDELHARGELPRLVSLLCSADPRIRTLALEFALRVGYYGRKEIVDALLAEGLVKRHLALEGVVAAVATAAPPWFDSCTCLVHSCQS</sequence>
<keyword evidence="14" id="KW-1015">Disulfide bond</keyword>
<keyword evidence="3" id="KW-0597">Phosphoprotein</keyword>
<evidence type="ECO:0000256" key="12">
    <source>
        <dbReference type="ARBA" id="ARBA00022989"/>
    </source>
</evidence>
<dbReference type="CDD" id="cd14066">
    <property type="entry name" value="STKc_IRAK"/>
    <property type="match status" value="2"/>
</dbReference>
<reference evidence="23" key="2">
    <citation type="submission" date="2015-06" db="UniProtKB">
        <authorList>
            <consortium name="EnsemblPlants"/>
        </authorList>
    </citation>
    <scope>IDENTIFICATION</scope>
</reference>
<keyword evidence="13 19" id="KW-0472">Membrane</keyword>
<feature type="binding site" evidence="17">
    <location>
        <position position="1114"/>
    </location>
    <ligand>
        <name>ATP</name>
        <dbReference type="ChEBI" id="CHEBI:30616"/>
    </ligand>
</feature>
<keyword evidence="24" id="KW-1185">Reference proteome</keyword>
<keyword evidence="2" id="KW-0723">Serine/threonine-protein kinase</keyword>
<dbReference type="InterPro" id="IPR002902">
    <property type="entry name" value="GNK2"/>
</dbReference>
<dbReference type="FunFam" id="3.30.200.20:FF:000142">
    <property type="entry name" value="Cysteine-rich receptor-like protein kinase 10"/>
    <property type="match status" value="2"/>
</dbReference>
<keyword evidence="16" id="KW-0325">Glycoprotein</keyword>
<dbReference type="eggNOG" id="ENOG502QWDY">
    <property type="taxonomic scope" value="Eukaryota"/>
</dbReference>
<dbReference type="PROSITE" id="PS51473">
    <property type="entry name" value="GNK2"/>
    <property type="match status" value="4"/>
</dbReference>
<feature type="chain" id="PRO_5002370969" evidence="20">
    <location>
        <begin position="31"/>
        <end position="1846"/>
    </location>
</feature>
<evidence type="ECO:0000256" key="10">
    <source>
        <dbReference type="ARBA" id="ARBA00022821"/>
    </source>
</evidence>
<keyword evidence="9" id="KW-0418">Kinase</keyword>
<feature type="domain" description="Gnk2-homologous" evidence="22">
    <location>
        <begin position="725"/>
        <end position="829"/>
    </location>
</feature>
<dbReference type="Pfam" id="PF01657">
    <property type="entry name" value="Stress-antifung"/>
    <property type="match status" value="4"/>
</dbReference>
<feature type="domain" description="Gnk2-homologous" evidence="22">
    <location>
        <begin position="857"/>
        <end position="968"/>
    </location>
</feature>
<evidence type="ECO:0000256" key="4">
    <source>
        <dbReference type="ARBA" id="ARBA00022679"/>
    </source>
</evidence>
<evidence type="ECO:0000256" key="5">
    <source>
        <dbReference type="ARBA" id="ARBA00022692"/>
    </source>
</evidence>
<evidence type="ECO:0000256" key="2">
    <source>
        <dbReference type="ARBA" id="ARBA00022527"/>
    </source>
</evidence>
<dbReference type="STRING" id="4529.A0A0E0Q9G3"/>
<evidence type="ECO:0000256" key="1">
    <source>
        <dbReference type="ARBA" id="ARBA00004167"/>
    </source>
</evidence>
<dbReference type="Gene3D" id="3.30.430.20">
    <property type="entry name" value="Gnk2 domain, C-X8-C-X2-C motif"/>
    <property type="match status" value="4"/>
</dbReference>
<dbReference type="PROSITE" id="PS00108">
    <property type="entry name" value="PROTEIN_KINASE_ST"/>
    <property type="match status" value="2"/>
</dbReference>
<evidence type="ECO:0000313" key="24">
    <source>
        <dbReference type="Proteomes" id="UP000008022"/>
    </source>
</evidence>
<dbReference type="PANTHER" id="PTHR27002">
    <property type="entry name" value="RECEPTOR-LIKE SERINE/THREONINE-PROTEIN KINASE SD1-8"/>
    <property type="match status" value="1"/>
</dbReference>
<evidence type="ECO:0000256" key="6">
    <source>
        <dbReference type="ARBA" id="ARBA00022729"/>
    </source>
</evidence>
<keyword evidence="6 20" id="KW-0732">Signal</keyword>
<dbReference type="Proteomes" id="UP000008022">
    <property type="component" value="Unassembled WGS sequence"/>
</dbReference>
<feature type="region of interest" description="Disordered" evidence="18">
    <location>
        <begin position="1535"/>
        <end position="1613"/>
    </location>
</feature>
<dbReference type="InterPro" id="IPR008271">
    <property type="entry name" value="Ser/Thr_kinase_AS"/>
</dbReference>
<dbReference type="Gene3D" id="3.30.200.20">
    <property type="entry name" value="Phosphorylase Kinase, domain 1"/>
    <property type="match status" value="2"/>
</dbReference>
<evidence type="ECO:0000256" key="19">
    <source>
        <dbReference type="SAM" id="Phobius"/>
    </source>
</evidence>
<dbReference type="GO" id="GO:0005524">
    <property type="term" value="F:ATP binding"/>
    <property type="evidence" value="ECO:0007669"/>
    <property type="project" value="UniProtKB-UniRule"/>
</dbReference>
<feature type="domain" description="Protein kinase" evidence="21">
    <location>
        <begin position="1351"/>
        <end position="1798"/>
    </location>
</feature>
<feature type="domain" description="Gnk2-homologous" evidence="22">
    <location>
        <begin position="204"/>
        <end position="319"/>
    </location>
</feature>
<keyword evidence="11 17" id="KW-0067">ATP-binding</keyword>
<evidence type="ECO:0000256" key="3">
    <source>
        <dbReference type="ARBA" id="ARBA00022553"/>
    </source>
</evidence>
<keyword evidence="4" id="KW-0808">Transferase</keyword>
<feature type="transmembrane region" description="Helical" evidence="19">
    <location>
        <begin position="355"/>
        <end position="378"/>
    </location>
</feature>
<keyword evidence="5 19" id="KW-0812">Transmembrane</keyword>
<dbReference type="OMA" id="AISICMW"/>
<feature type="compositionally biased region" description="Polar residues" evidence="18">
    <location>
        <begin position="1558"/>
        <end position="1574"/>
    </location>
</feature>
<feature type="compositionally biased region" description="Basic and acidic residues" evidence="18">
    <location>
        <begin position="1575"/>
        <end position="1606"/>
    </location>
</feature>
<feature type="region of interest" description="Disordered" evidence="18">
    <location>
        <begin position="980"/>
        <end position="1015"/>
    </location>
</feature>
<dbReference type="SMART" id="SM00220">
    <property type="entry name" value="S_TKc"/>
    <property type="match status" value="2"/>
</dbReference>
<dbReference type="InterPro" id="IPR001245">
    <property type="entry name" value="Ser-Thr/Tyr_kinase_cat_dom"/>
</dbReference>
<dbReference type="Gene3D" id="1.10.510.10">
    <property type="entry name" value="Transferase(Phosphotransferase) domain 1"/>
    <property type="match status" value="3"/>
</dbReference>
<reference evidence="24" key="1">
    <citation type="submission" date="2013-06" db="EMBL/GenBank/DDBJ databases">
        <authorList>
            <person name="Zhao Q."/>
        </authorList>
    </citation>
    <scope>NUCLEOTIDE SEQUENCE</scope>
    <source>
        <strain evidence="24">cv. W1943</strain>
    </source>
</reference>
<evidence type="ECO:0000256" key="9">
    <source>
        <dbReference type="ARBA" id="ARBA00022777"/>
    </source>
</evidence>
<dbReference type="GO" id="GO:0005886">
    <property type="term" value="C:plasma membrane"/>
    <property type="evidence" value="ECO:0007669"/>
    <property type="project" value="TreeGrafter"/>
</dbReference>
<evidence type="ECO:0000256" key="11">
    <source>
        <dbReference type="ARBA" id="ARBA00022840"/>
    </source>
</evidence>
<protein>
    <submittedName>
        <fullName evidence="23">Uncharacterized protein</fullName>
    </submittedName>
</protein>
<evidence type="ECO:0000256" key="7">
    <source>
        <dbReference type="ARBA" id="ARBA00022737"/>
    </source>
</evidence>
<dbReference type="InterPro" id="IPR038408">
    <property type="entry name" value="GNK2_sf"/>
</dbReference>
<dbReference type="Gramene" id="ORUFI07G18170.1">
    <property type="protein sequence ID" value="ORUFI07G18170.1"/>
    <property type="gene ID" value="ORUFI07G18170"/>
</dbReference>
<feature type="domain" description="Gnk2-homologous" evidence="22">
    <location>
        <begin position="37"/>
        <end position="142"/>
    </location>
</feature>
<feature type="binding site" evidence="17">
    <location>
        <position position="442"/>
    </location>
    <ligand>
        <name>ATP</name>
        <dbReference type="ChEBI" id="CHEBI:30616"/>
    </ligand>
</feature>
<evidence type="ECO:0000256" key="14">
    <source>
        <dbReference type="ARBA" id="ARBA00023157"/>
    </source>
</evidence>